<dbReference type="EMBL" id="JAMWMR010000008">
    <property type="protein sequence ID" value="MCN9241551.1"/>
    <property type="molecule type" value="Genomic_DNA"/>
</dbReference>
<feature type="compositionally biased region" description="Low complexity" evidence="1">
    <location>
        <begin position="42"/>
        <end position="56"/>
    </location>
</feature>
<feature type="signal peptide" evidence="2">
    <location>
        <begin position="1"/>
        <end position="24"/>
    </location>
</feature>
<feature type="chain" id="PRO_5045602259" evidence="2">
    <location>
        <begin position="25"/>
        <end position="232"/>
    </location>
</feature>
<dbReference type="RefSeq" id="WP_252424840.1">
    <property type="nucleotide sequence ID" value="NZ_JAMWMR010000008.1"/>
</dbReference>
<evidence type="ECO:0000259" key="3">
    <source>
        <dbReference type="Pfam" id="PF14016"/>
    </source>
</evidence>
<evidence type="ECO:0000256" key="1">
    <source>
        <dbReference type="SAM" id="MobiDB-lite"/>
    </source>
</evidence>
<dbReference type="PROSITE" id="PS51257">
    <property type="entry name" value="PROKAR_LIPOPROTEIN"/>
    <property type="match status" value="1"/>
</dbReference>
<dbReference type="Proteomes" id="UP001523219">
    <property type="component" value="Unassembled WGS sequence"/>
</dbReference>
<organism evidence="4 5">
    <name type="scientific">Streptomyces macrolidinus</name>
    <dbReference type="NCBI Taxonomy" id="2952607"/>
    <lineage>
        <taxon>Bacteria</taxon>
        <taxon>Bacillati</taxon>
        <taxon>Actinomycetota</taxon>
        <taxon>Actinomycetes</taxon>
        <taxon>Kitasatosporales</taxon>
        <taxon>Streptomycetaceae</taxon>
        <taxon>Streptomyces</taxon>
    </lineage>
</organism>
<protein>
    <submittedName>
        <fullName evidence="4">DUF4232 domain-containing protein</fullName>
    </submittedName>
</protein>
<proteinExistence type="predicted"/>
<keyword evidence="2" id="KW-0732">Signal</keyword>
<evidence type="ECO:0000256" key="2">
    <source>
        <dbReference type="SAM" id="SignalP"/>
    </source>
</evidence>
<dbReference type="InterPro" id="IPR025326">
    <property type="entry name" value="DUF4232"/>
</dbReference>
<gene>
    <name evidence="4" type="ORF">NGF19_12245</name>
</gene>
<accession>A0ABT0ZDB5</accession>
<evidence type="ECO:0000313" key="4">
    <source>
        <dbReference type="EMBL" id="MCN9241551.1"/>
    </source>
</evidence>
<sequence length="232" mass="23367">MRVQQFRRTTAVAALALAAGLTLTACNSNDKSDGGRTDDAARSTPSTSASSDGSATEPGSGATDGEARATDGGARATVGHQGNSGAMEGSSRSRAAANARAACKTANLTFAKGSSVDRGDYTDIAVKLTNSGSATCFLHGFPGVDLVGKDGRVSARRGDHKPGTVTLAPGRSARFELRVLRNKTGGSGVTFTSAVITPPDETHAHTLPLSVNLPVQEDGAGTDSVVVGPVTP</sequence>
<name>A0ABT0ZDB5_9ACTN</name>
<evidence type="ECO:0000313" key="5">
    <source>
        <dbReference type="Proteomes" id="UP001523219"/>
    </source>
</evidence>
<dbReference type="Pfam" id="PF14016">
    <property type="entry name" value="DUF4232"/>
    <property type="match status" value="1"/>
</dbReference>
<feature type="domain" description="DUF4232" evidence="3">
    <location>
        <begin position="103"/>
        <end position="230"/>
    </location>
</feature>
<feature type="region of interest" description="Disordered" evidence="1">
    <location>
        <begin position="26"/>
        <end position="93"/>
    </location>
</feature>
<reference evidence="4 5" key="1">
    <citation type="submission" date="2022-05" db="EMBL/GenBank/DDBJ databases">
        <title>Streptomyces sp. nov. RY43-2 isolated from soil of a peat swamp forest.</title>
        <authorList>
            <person name="Kanchanasin P."/>
            <person name="Tanasupawat S."/>
            <person name="Phongsopitanun W."/>
        </authorList>
    </citation>
    <scope>NUCLEOTIDE SEQUENCE [LARGE SCALE GENOMIC DNA]</scope>
    <source>
        <strain evidence="4 5">RY43-2</strain>
    </source>
</reference>
<comment type="caution">
    <text evidence="4">The sequence shown here is derived from an EMBL/GenBank/DDBJ whole genome shotgun (WGS) entry which is preliminary data.</text>
</comment>
<keyword evidence="5" id="KW-1185">Reference proteome</keyword>
<feature type="compositionally biased region" description="Basic and acidic residues" evidence="1">
    <location>
        <begin position="30"/>
        <end position="41"/>
    </location>
</feature>